<organism evidence="9 10">
    <name type="scientific">Morus notabilis</name>
    <dbReference type="NCBI Taxonomy" id="981085"/>
    <lineage>
        <taxon>Eukaryota</taxon>
        <taxon>Viridiplantae</taxon>
        <taxon>Streptophyta</taxon>
        <taxon>Embryophyta</taxon>
        <taxon>Tracheophyta</taxon>
        <taxon>Spermatophyta</taxon>
        <taxon>Magnoliopsida</taxon>
        <taxon>eudicotyledons</taxon>
        <taxon>Gunneridae</taxon>
        <taxon>Pentapetalae</taxon>
        <taxon>rosids</taxon>
        <taxon>fabids</taxon>
        <taxon>Rosales</taxon>
        <taxon>Moraceae</taxon>
        <taxon>Moreae</taxon>
        <taxon>Morus</taxon>
    </lineage>
</organism>
<dbReference type="InterPro" id="IPR003340">
    <property type="entry name" value="B3_DNA-bd"/>
</dbReference>
<keyword evidence="6" id="KW-0175">Coiled coil</keyword>
<keyword evidence="10" id="KW-1185">Reference proteome</keyword>
<feature type="region of interest" description="Disordered" evidence="7">
    <location>
        <begin position="323"/>
        <end position="349"/>
    </location>
</feature>
<keyword evidence="4" id="KW-0804">Transcription</keyword>
<keyword evidence="2" id="KW-0805">Transcription regulation</keyword>
<protein>
    <submittedName>
        <fullName evidence="9">B3 domain-containing protein</fullName>
    </submittedName>
</protein>
<dbReference type="GO" id="GO:0005634">
    <property type="term" value="C:nucleus"/>
    <property type="evidence" value="ECO:0007669"/>
    <property type="project" value="UniProtKB-SubCell"/>
</dbReference>
<evidence type="ECO:0000259" key="8">
    <source>
        <dbReference type="PROSITE" id="PS50863"/>
    </source>
</evidence>
<dbReference type="Proteomes" id="UP000030645">
    <property type="component" value="Unassembled WGS sequence"/>
</dbReference>
<dbReference type="InterPro" id="IPR015300">
    <property type="entry name" value="DNA-bd_pseudobarrel_sf"/>
</dbReference>
<evidence type="ECO:0000256" key="6">
    <source>
        <dbReference type="SAM" id="Coils"/>
    </source>
</evidence>
<sequence length="867" mass="96932">MAAGAGGGGVYWGRKEVSDFKGVVVLFSWVSIHENHLKNFVDLYASLGWNSLVCHAQFVDAFYPERAMSSAFVVLNELVEELRVKPCPVVFAAFSGGTKASMYKVFQIIEGISESQLYPGEYRLVRNCISGNIFDSSPVDFTSDLGTRYALHPTILKVPGSSKLVSWVAKGIASGLDALYLTRFESQRTEYWQALHSSVNFGAPFLILGSEKDDLAPYHIICNFTQRLQELGGDVKLVKLKGSPHIGHYEHYPIQYRAAVTDLLERAALVFSQKMQQLEDERTCMESTNDEISALICDLQKAAVNSNQSLRRVAVGPSDHFYLPSSAEHQTGRDSEPSQDELKDKPVHLPSPPSINAHSVLGELLFDACVPKNVEGWDIKFCGSLNGQPFASARRHSPFHGMMIYINGNEVYVDSRFRHSWLETCRFGLKVVIFELLFSPEAMAVAQGRQTPEADSSPKNKRGRPVKNEEKRKVCFNAKKPESKKTKITVKRTSPDYSSSTLERAKDVQANLAPEFPSLVKYMLHSHVTGGFWLGLSKKFCDLHMPKHDTMFVLEDESGQVSVAKYLAEKVGLSGGWRAFSIAHKLVEGDVVVFQLVSPTKFKVYIIGSKCSDEVDCALGLLKLETRPKKAETGDMNALERETESLELLLEGNPDDNIQKTRSDMSVQYGKDSEDIRPEVLDGIKFSDSVIPFEEMRSIDEFDITANGLIINSELPQYLHGKYYELCCSQKAFLHKHLIDGLNCKLVAGIILETTNIANAIRASKITTPVDDFATWDKTLKAFEGLGMKIEFLRDRLDGLINLASESKKYENVKVERDSVKEELGVLEAKVLAVKGRMTRLDTEFEALGMNYQELEVMFRKVATAPW</sequence>
<evidence type="ECO:0000313" key="9">
    <source>
        <dbReference type="EMBL" id="EXC17358.1"/>
    </source>
</evidence>
<dbReference type="Pfam" id="PF05705">
    <property type="entry name" value="DUF829"/>
    <property type="match status" value="1"/>
</dbReference>
<feature type="compositionally biased region" description="Basic and acidic residues" evidence="7">
    <location>
        <begin position="330"/>
        <end position="347"/>
    </location>
</feature>
<dbReference type="PANTHER" id="PTHR12265:SF9">
    <property type="entry name" value="DUF829 DOMAIN PROTEIN"/>
    <property type="match status" value="1"/>
</dbReference>
<reference evidence="10" key="1">
    <citation type="submission" date="2013-01" db="EMBL/GenBank/DDBJ databases">
        <title>Draft Genome Sequence of a Mulberry Tree, Morus notabilis C.K. Schneid.</title>
        <authorList>
            <person name="He N."/>
            <person name="Zhao S."/>
        </authorList>
    </citation>
    <scope>NUCLEOTIDE SEQUENCE</scope>
</reference>
<dbReference type="eggNOG" id="KOG2521">
    <property type="taxonomic scope" value="Eukaryota"/>
</dbReference>
<feature type="region of interest" description="Disordered" evidence="7">
    <location>
        <begin position="448"/>
        <end position="474"/>
    </location>
</feature>
<gene>
    <name evidence="9" type="ORF">L484_027548</name>
</gene>
<dbReference type="InterPro" id="IPR029058">
    <property type="entry name" value="AB_hydrolase_fold"/>
</dbReference>
<evidence type="ECO:0000256" key="1">
    <source>
        <dbReference type="ARBA" id="ARBA00004123"/>
    </source>
</evidence>
<dbReference type="CDD" id="cd10017">
    <property type="entry name" value="B3_DNA"/>
    <property type="match status" value="1"/>
</dbReference>
<feature type="domain" description="TF-B3" evidence="8">
    <location>
        <begin position="519"/>
        <end position="610"/>
    </location>
</feature>
<evidence type="ECO:0000313" key="10">
    <source>
        <dbReference type="Proteomes" id="UP000030645"/>
    </source>
</evidence>
<evidence type="ECO:0000256" key="3">
    <source>
        <dbReference type="ARBA" id="ARBA00023125"/>
    </source>
</evidence>
<dbReference type="SUPFAM" id="SSF53474">
    <property type="entry name" value="alpha/beta-Hydrolases"/>
    <property type="match status" value="1"/>
</dbReference>
<dbReference type="SMART" id="SM01019">
    <property type="entry name" value="B3"/>
    <property type="match status" value="1"/>
</dbReference>
<dbReference type="Gene3D" id="2.40.330.10">
    <property type="entry name" value="DNA-binding pseudobarrel domain"/>
    <property type="match status" value="1"/>
</dbReference>
<dbReference type="PANTHER" id="PTHR12265">
    <property type="entry name" value="TRANSMEMBRANE PROTEIN 53"/>
    <property type="match status" value="1"/>
</dbReference>
<evidence type="ECO:0000256" key="2">
    <source>
        <dbReference type="ARBA" id="ARBA00023015"/>
    </source>
</evidence>
<feature type="coiled-coil region" evidence="6">
    <location>
        <begin position="803"/>
        <end position="830"/>
    </location>
</feature>
<keyword evidence="3" id="KW-0238">DNA-binding</keyword>
<name>W9RYD5_9ROSA</name>
<keyword evidence="5" id="KW-0539">Nucleus</keyword>
<evidence type="ECO:0000256" key="4">
    <source>
        <dbReference type="ARBA" id="ARBA00023163"/>
    </source>
</evidence>
<dbReference type="PROSITE" id="PS50863">
    <property type="entry name" value="B3"/>
    <property type="match status" value="1"/>
</dbReference>
<comment type="subcellular location">
    <subcellularLocation>
        <location evidence="1">Nucleus</location>
    </subcellularLocation>
</comment>
<dbReference type="Pfam" id="PF02362">
    <property type="entry name" value="B3"/>
    <property type="match status" value="1"/>
</dbReference>
<dbReference type="InterPro" id="IPR008547">
    <property type="entry name" value="DUF829_TMEM53"/>
</dbReference>
<dbReference type="EMBL" id="KE345811">
    <property type="protein sequence ID" value="EXC17358.1"/>
    <property type="molecule type" value="Genomic_DNA"/>
</dbReference>
<dbReference type="AlphaFoldDB" id="W9RYD5"/>
<evidence type="ECO:0000256" key="5">
    <source>
        <dbReference type="ARBA" id="ARBA00023242"/>
    </source>
</evidence>
<dbReference type="SUPFAM" id="SSF101936">
    <property type="entry name" value="DNA-binding pseudobarrel domain"/>
    <property type="match status" value="1"/>
</dbReference>
<evidence type="ECO:0000256" key="7">
    <source>
        <dbReference type="SAM" id="MobiDB-lite"/>
    </source>
</evidence>
<dbReference type="GO" id="GO:0003677">
    <property type="term" value="F:DNA binding"/>
    <property type="evidence" value="ECO:0007669"/>
    <property type="project" value="UniProtKB-KW"/>
</dbReference>
<proteinExistence type="predicted"/>
<accession>W9RYD5</accession>